<sequence>MTPARPARSHSPEDWATTGVREDLEHLIASRDFPASPRLRKLLTHLVESALDGNERVLNQRELAATIFGRGDEFDPELDAIVRVEMIKLRKAIDAYYAATKNCYEYRISIPKGHYLPCFERVGERPPATALKTEDLSSRQTLLVTSFECRDASSGANSLAQSLTDELEITLARLPCLRIIPHQRADDASQQFTGFMLHGSVQRDQSRLRVNASLQSLASGEILWAERIDRVWREDAILAVQDEIVTTILARTADVYSGTINQSLMEAIHPEHKSSFTSEEATLLFYRYFNRHSMESYQAARRALEYAAPRDPENAVLLSLLVDARRAGYALGFTEEGPLPEESIALARRALAQAPENATCKLALGYALLRARQKAELMQVLGPLLDDQHLSPGYRGDAALAVALAGEWQRGCEVLSEIQTLMPTAPHSLSYPACLNAYRQGLYDQALAVADQFRPSPLFWQPMLRAAILGKLGDTAGAEKQLALLLDSRPEFPRLGRRWLSCFVLEDSLVEEILSGLAAAGLALSTGEH</sequence>
<dbReference type="InterPro" id="IPR011990">
    <property type="entry name" value="TPR-like_helical_dom_sf"/>
</dbReference>
<dbReference type="Proteomes" id="UP000235005">
    <property type="component" value="Unassembled WGS sequence"/>
</dbReference>
<evidence type="ECO:0008006" key="3">
    <source>
        <dbReference type="Google" id="ProtNLM"/>
    </source>
</evidence>
<evidence type="ECO:0000313" key="2">
    <source>
        <dbReference type="Proteomes" id="UP000235005"/>
    </source>
</evidence>
<evidence type="ECO:0000313" key="1">
    <source>
        <dbReference type="EMBL" id="PLW67676.1"/>
    </source>
</evidence>
<dbReference type="Gene3D" id="1.25.40.10">
    <property type="entry name" value="Tetratricopeptide repeat domain"/>
    <property type="match status" value="1"/>
</dbReference>
<dbReference type="RefSeq" id="WP_076000110.1">
    <property type="nucleotide sequence ID" value="NZ_PKUS01000025.1"/>
</dbReference>
<proteinExistence type="predicted"/>
<dbReference type="EMBL" id="PKUS01000025">
    <property type="protein sequence ID" value="PLW67676.1"/>
    <property type="molecule type" value="Genomic_DNA"/>
</dbReference>
<protein>
    <recommendedName>
        <fullName evidence="3">TolB amino-terminal domain-containing protein</fullName>
    </recommendedName>
</protein>
<name>A0A2N5WZN4_9GAMM</name>
<organism evidence="1 2">
    <name type="scientific">Pseudohalioglobus lutimaris</name>
    <dbReference type="NCBI Taxonomy" id="1737061"/>
    <lineage>
        <taxon>Bacteria</taxon>
        <taxon>Pseudomonadati</taxon>
        <taxon>Pseudomonadota</taxon>
        <taxon>Gammaproteobacteria</taxon>
        <taxon>Cellvibrionales</taxon>
        <taxon>Halieaceae</taxon>
        <taxon>Pseudohalioglobus</taxon>
    </lineage>
</organism>
<dbReference type="OrthoDB" id="54411at2"/>
<reference evidence="1 2" key="1">
    <citation type="submission" date="2018-01" db="EMBL/GenBank/DDBJ databases">
        <title>The draft genome sequence of Halioglobus lutimaris HF004.</title>
        <authorList>
            <person name="Du Z.-J."/>
            <person name="Shi M.-J."/>
        </authorList>
    </citation>
    <scope>NUCLEOTIDE SEQUENCE [LARGE SCALE GENOMIC DNA]</scope>
    <source>
        <strain evidence="1 2">HF004</strain>
    </source>
</reference>
<gene>
    <name evidence="1" type="ORF">C0039_15865</name>
</gene>
<keyword evidence="2" id="KW-1185">Reference proteome</keyword>
<accession>A0A2N5WZN4</accession>
<dbReference type="SUPFAM" id="SSF48452">
    <property type="entry name" value="TPR-like"/>
    <property type="match status" value="1"/>
</dbReference>
<comment type="caution">
    <text evidence="1">The sequence shown here is derived from an EMBL/GenBank/DDBJ whole genome shotgun (WGS) entry which is preliminary data.</text>
</comment>
<dbReference type="AlphaFoldDB" id="A0A2N5WZN4"/>